<dbReference type="RefSeq" id="WP_094583450.1">
    <property type="nucleotide sequence ID" value="NZ_NHPB01000099.1"/>
</dbReference>
<reference evidence="1 2" key="1">
    <citation type="journal article" date="2014" name="Front. Microbiol.">
        <title>Population and genomic analysis of the genus Halorubrum.</title>
        <authorList>
            <person name="Fullmer M.S."/>
            <person name="Soucy S.M."/>
            <person name="Swithers K.S."/>
            <person name="Makkay A.M."/>
            <person name="Wheeler R."/>
            <person name="Ventosa A."/>
            <person name="Gogarten J.P."/>
            <person name="Papke R.T."/>
        </authorList>
    </citation>
    <scope>NUCLEOTIDE SEQUENCE [LARGE SCALE GENOMIC DNA]</scope>
    <source>
        <strain evidence="1 2">G37</strain>
    </source>
</reference>
<sequence>MRATILGLARDNITDPTIESRIENATYPAIDATAYERLDGTTVYAGDAAAKITRERDAIYVTETDIIVEPGEEEYDETVVCEWIADLSAGWVGVDTSDGDWLFDTLGATKGTLIERAEIDVDGFAEYLSDYPTSDAWNVTQSRRLDPDGDAEESVIAYHDAAHLADTSGSRDTTMLGFEYNWNEGYTRGVVSESGYVALFDGGDRPGTYAAFINSEILPFASLPEEYQGALSDVQEGDQEVSADVDE</sequence>
<proteinExistence type="predicted"/>
<dbReference type="AlphaFoldDB" id="A0A256JIQ8"/>
<organism evidence="1 2">
    <name type="scientific">Halorubrum ezzemoulense</name>
    <name type="common">Halorubrum chaoviator</name>
    <dbReference type="NCBI Taxonomy" id="337243"/>
    <lineage>
        <taxon>Archaea</taxon>
        <taxon>Methanobacteriati</taxon>
        <taxon>Methanobacteriota</taxon>
        <taxon>Stenosarchaea group</taxon>
        <taxon>Halobacteria</taxon>
        <taxon>Halobacteriales</taxon>
        <taxon>Haloferacaceae</taxon>
        <taxon>Halorubrum</taxon>
    </lineage>
</organism>
<dbReference type="OrthoDB" id="324768at2157"/>
<evidence type="ECO:0000313" key="2">
    <source>
        <dbReference type="Proteomes" id="UP000216758"/>
    </source>
</evidence>
<dbReference type="Proteomes" id="UP000216758">
    <property type="component" value="Unassembled WGS sequence"/>
</dbReference>
<accession>A0A256JIQ8</accession>
<dbReference type="EMBL" id="NHPB01000099">
    <property type="protein sequence ID" value="OYR68147.1"/>
    <property type="molecule type" value="Genomic_DNA"/>
</dbReference>
<gene>
    <name evidence="1" type="ORF">DJ78_14510</name>
</gene>
<protein>
    <submittedName>
        <fullName evidence="1">Uncharacterized protein</fullName>
    </submittedName>
</protein>
<name>A0A256JIQ8_HALEZ</name>
<evidence type="ECO:0000313" key="1">
    <source>
        <dbReference type="EMBL" id="OYR68147.1"/>
    </source>
</evidence>
<comment type="caution">
    <text evidence="1">The sequence shown here is derived from an EMBL/GenBank/DDBJ whole genome shotgun (WGS) entry which is preliminary data.</text>
</comment>